<keyword evidence="3" id="KW-1185">Reference proteome</keyword>
<evidence type="ECO:0000256" key="1">
    <source>
        <dbReference type="SAM" id="MobiDB-lite"/>
    </source>
</evidence>
<dbReference type="AlphaFoldDB" id="A0A8H6J2M1"/>
<feature type="compositionally biased region" description="Basic and acidic residues" evidence="1">
    <location>
        <begin position="470"/>
        <end position="486"/>
    </location>
</feature>
<comment type="caution">
    <text evidence="2">The sequence shown here is derived from an EMBL/GenBank/DDBJ whole genome shotgun (WGS) entry which is preliminary data.</text>
</comment>
<organism evidence="2 3">
    <name type="scientific">Colletotrichum musicola</name>
    <dbReference type="NCBI Taxonomy" id="2175873"/>
    <lineage>
        <taxon>Eukaryota</taxon>
        <taxon>Fungi</taxon>
        <taxon>Dikarya</taxon>
        <taxon>Ascomycota</taxon>
        <taxon>Pezizomycotina</taxon>
        <taxon>Sordariomycetes</taxon>
        <taxon>Hypocreomycetidae</taxon>
        <taxon>Glomerellales</taxon>
        <taxon>Glomerellaceae</taxon>
        <taxon>Colletotrichum</taxon>
        <taxon>Colletotrichum orchidearum species complex</taxon>
    </lineage>
</organism>
<dbReference type="EMBL" id="WIGM01001100">
    <property type="protein sequence ID" value="KAF6805028.1"/>
    <property type="molecule type" value="Genomic_DNA"/>
</dbReference>
<dbReference type="Proteomes" id="UP000639643">
    <property type="component" value="Unassembled WGS sequence"/>
</dbReference>
<gene>
    <name evidence="2" type="ORF">CMUS01_14714</name>
</gene>
<name>A0A8H6J2M1_9PEZI</name>
<proteinExistence type="predicted"/>
<accession>A0A8H6J2M1</accession>
<protein>
    <submittedName>
        <fullName evidence="2">Uncharacterized protein</fullName>
    </submittedName>
</protein>
<feature type="region of interest" description="Disordered" evidence="1">
    <location>
        <begin position="470"/>
        <end position="502"/>
    </location>
</feature>
<evidence type="ECO:0000313" key="2">
    <source>
        <dbReference type="EMBL" id="KAF6805028.1"/>
    </source>
</evidence>
<evidence type="ECO:0000313" key="3">
    <source>
        <dbReference type="Proteomes" id="UP000639643"/>
    </source>
</evidence>
<feature type="region of interest" description="Disordered" evidence="1">
    <location>
        <begin position="517"/>
        <end position="584"/>
    </location>
</feature>
<dbReference type="OrthoDB" id="3819888at2759"/>
<sequence length="606" mass="67103">MYYPVAGAEVHAIYADIASNVFVHPKDAVFFHTETEALAHFLLKESLLTIQARSDDPYSVFLFLDFGGHNMVSLSTLADCPGQSSFPSMPKARRGLTCSLQNGCVYNLVQGEDDERPSFYRIGKASGTRLFVSSTALHACILIRSPGAGGGSEHWTYLVGVKALSKILRESNQSGISPAKKREMLEKFNREKGRCGPVEMGNGQHFVFHMMHWPIDLGPEDLEQCFEEAHDRVFALAKSNIEHVAKYKVPPQIIVSGGTSRHPAVQRRLIEFCAAAGAPKPNFITGKSITFSSGKIAQGVAMAASNCLTIQQFMDRGAAFGVQMRQCANRGNSNPERLWDNYGFFLLSKNGKKTHSFKSGGRDECKIICDPFFETHQSEVLHYDRCYDVIELGRAKGGGRSISLSLVEENGSTSLVIKTTRTWKKGEKRRREGFKESPPLPLYFDGDTNCAHVDERDFDVTALDFELGSAEKDHRPATDRTQEASEIHVSTAEAPAVQSEQLSPALPYVPTVHSRFVPVNRGPSKQSDLSYPAPRRAQAPVKVRPETSGRAKPTWKRGDAPEFNPYTGELKLGPRTPAPKRIADCDWPVPLAKKSRMEETTPDTYM</sequence>
<reference evidence="2" key="1">
    <citation type="journal article" date="2020" name="Phytopathology">
        <title>Genome Sequence Resources of Colletotrichum truncatum, C. plurivorum, C. musicola, and C. sojae: Four Species Pathogenic to Soybean (Glycine max).</title>
        <authorList>
            <person name="Rogerio F."/>
            <person name="Boufleur T.R."/>
            <person name="Ciampi-Guillardi M."/>
            <person name="Sukno S.A."/>
            <person name="Thon M.R."/>
            <person name="Massola Junior N.S."/>
            <person name="Baroncelli R."/>
        </authorList>
    </citation>
    <scope>NUCLEOTIDE SEQUENCE</scope>
    <source>
        <strain evidence="2">LFN0074</strain>
    </source>
</reference>